<dbReference type="AlphaFoldDB" id="A0A0D0C561"/>
<evidence type="ECO:0000313" key="4">
    <source>
        <dbReference type="Proteomes" id="UP000053593"/>
    </source>
</evidence>
<protein>
    <submittedName>
        <fullName evidence="3">Uncharacterized protein</fullName>
    </submittedName>
</protein>
<evidence type="ECO:0000256" key="1">
    <source>
        <dbReference type="SAM" id="Coils"/>
    </source>
</evidence>
<evidence type="ECO:0000313" key="3">
    <source>
        <dbReference type="EMBL" id="KIK49903.1"/>
    </source>
</evidence>
<gene>
    <name evidence="3" type="ORF">GYMLUDRAFT_253457</name>
</gene>
<feature type="compositionally biased region" description="Polar residues" evidence="2">
    <location>
        <begin position="211"/>
        <end position="233"/>
    </location>
</feature>
<sequence length="410" mass="44567">MATTGSRKSPRKPVPTEKSQSSSRKPSSKSVSPSKIKSAPPVKKLRAPQRCKQCPNYPLRSSLDCLHSKAYGALRKAVIAAGIECPERASAAELQNLFIQRNDRDVASCPGNTSSQTPKTPVRPAATEMMSSPINLGNRITSPDFFASRNSQTVPSPSVNTTRIVVDHNGAQYTQTIDPALFGPTGAPSSGNGDASSSPPPSSTRPPISALFSSPQTPRSIPQTPATTVDTSASGVQKAVAEDPYGNISGLGCGTLPWEVPRTHPLPDFLEDEKEACARFRRAMPPLLNRLERLCVQTGCWMYFGALTPDGRHKPFIHFTSRRLLDEPNQDLLNDLHRSMARTFSSIQIARRSTIQDLAAKNHDANETIKVKDAENELLRAESEALKRELEQKRLLLERLDGIGQGSGNK</sequence>
<feature type="compositionally biased region" description="Low complexity" evidence="2">
    <location>
        <begin position="186"/>
        <end position="197"/>
    </location>
</feature>
<dbReference type="EMBL" id="KN834961">
    <property type="protein sequence ID" value="KIK49903.1"/>
    <property type="molecule type" value="Genomic_DNA"/>
</dbReference>
<feature type="region of interest" description="Disordered" evidence="2">
    <location>
        <begin position="1"/>
        <end position="49"/>
    </location>
</feature>
<dbReference type="OrthoDB" id="3060861at2759"/>
<keyword evidence="4" id="KW-1185">Reference proteome</keyword>
<feature type="region of interest" description="Disordered" evidence="2">
    <location>
        <begin position="177"/>
        <end position="233"/>
    </location>
</feature>
<name>A0A0D0C561_9AGAR</name>
<accession>A0A0D0C561</accession>
<proteinExistence type="predicted"/>
<dbReference type="Proteomes" id="UP000053593">
    <property type="component" value="Unassembled WGS sequence"/>
</dbReference>
<feature type="compositionally biased region" description="Low complexity" evidence="2">
    <location>
        <begin position="18"/>
        <end position="42"/>
    </location>
</feature>
<keyword evidence="1" id="KW-0175">Coiled coil</keyword>
<reference evidence="3 4" key="1">
    <citation type="submission" date="2014-04" db="EMBL/GenBank/DDBJ databases">
        <title>Evolutionary Origins and Diversification of the Mycorrhizal Mutualists.</title>
        <authorList>
            <consortium name="DOE Joint Genome Institute"/>
            <consortium name="Mycorrhizal Genomics Consortium"/>
            <person name="Kohler A."/>
            <person name="Kuo A."/>
            <person name="Nagy L.G."/>
            <person name="Floudas D."/>
            <person name="Copeland A."/>
            <person name="Barry K.W."/>
            <person name="Cichocki N."/>
            <person name="Veneault-Fourrey C."/>
            <person name="LaButti K."/>
            <person name="Lindquist E.A."/>
            <person name="Lipzen A."/>
            <person name="Lundell T."/>
            <person name="Morin E."/>
            <person name="Murat C."/>
            <person name="Riley R."/>
            <person name="Ohm R."/>
            <person name="Sun H."/>
            <person name="Tunlid A."/>
            <person name="Henrissat B."/>
            <person name="Grigoriev I.V."/>
            <person name="Hibbett D.S."/>
            <person name="Martin F."/>
        </authorList>
    </citation>
    <scope>NUCLEOTIDE SEQUENCE [LARGE SCALE GENOMIC DNA]</scope>
    <source>
        <strain evidence="3 4">FD-317 M1</strain>
    </source>
</reference>
<dbReference type="HOGENOM" id="CLU_672786_0_0_1"/>
<organism evidence="3 4">
    <name type="scientific">Collybiopsis luxurians FD-317 M1</name>
    <dbReference type="NCBI Taxonomy" id="944289"/>
    <lineage>
        <taxon>Eukaryota</taxon>
        <taxon>Fungi</taxon>
        <taxon>Dikarya</taxon>
        <taxon>Basidiomycota</taxon>
        <taxon>Agaricomycotina</taxon>
        <taxon>Agaricomycetes</taxon>
        <taxon>Agaricomycetidae</taxon>
        <taxon>Agaricales</taxon>
        <taxon>Marasmiineae</taxon>
        <taxon>Omphalotaceae</taxon>
        <taxon>Collybiopsis</taxon>
        <taxon>Collybiopsis luxurians</taxon>
    </lineage>
</organism>
<feature type="coiled-coil region" evidence="1">
    <location>
        <begin position="364"/>
        <end position="400"/>
    </location>
</feature>
<evidence type="ECO:0000256" key="2">
    <source>
        <dbReference type="SAM" id="MobiDB-lite"/>
    </source>
</evidence>